<dbReference type="Pfam" id="PF02517">
    <property type="entry name" value="Rce1-like"/>
    <property type="match status" value="1"/>
</dbReference>
<dbReference type="Proteomes" id="UP001183226">
    <property type="component" value="Unassembled WGS sequence"/>
</dbReference>
<keyword evidence="2" id="KW-1133">Transmembrane helix</keyword>
<gene>
    <name evidence="4" type="ORF">RM446_00860</name>
</gene>
<sequence length="241" mass="24806">MSNARDDLRPAPAGAPSRKRPGWPEIGAGLFALVAATAPAVFFGPRGLDLDPVPYGLILAAWSGVAGLAGFAAAALLRIRSLNAFSVRRTTWRWLLVGMAGGIAALLAKAAVVSAVAAVTGYESDPQGMYYDAAGGGVVPLILTMLFLAVLTPIGEEFLFRGVVANALLRYGPVVGAVSSSLVFAVFHGINIVFPAAFVVGLIAAELMRRSGSVWPGVVVHAVNNTALPLLVLLTGYAGPT</sequence>
<feature type="transmembrane region" description="Helical" evidence="2">
    <location>
        <begin position="26"/>
        <end position="43"/>
    </location>
</feature>
<evidence type="ECO:0000313" key="5">
    <source>
        <dbReference type="Proteomes" id="UP001183226"/>
    </source>
</evidence>
<evidence type="ECO:0000256" key="2">
    <source>
        <dbReference type="SAM" id="Phobius"/>
    </source>
</evidence>
<name>A0ABU2KN12_9ACTN</name>
<proteinExistence type="predicted"/>
<evidence type="ECO:0000256" key="1">
    <source>
        <dbReference type="SAM" id="MobiDB-lite"/>
    </source>
</evidence>
<dbReference type="PANTHER" id="PTHR36435:SF1">
    <property type="entry name" value="CAAX AMINO TERMINAL PROTEASE FAMILY PROTEIN"/>
    <property type="match status" value="1"/>
</dbReference>
<comment type="caution">
    <text evidence="4">The sequence shown here is derived from an EMBL/GenBank/DDBJ whole genome shotgun (WGS) entry which is preliminary data.</text>
</comment>
<organism evidence="4 5">
    <name type="scientific">Streptomonospora wellingtoniae</name>
    <dbReference type="NCBI Taxonomy" id="3075544"/>
    <lineage>
        <taxon>Bacteria</taxon>
        <taxon>Bacillati</taxon>
        <taxon>Actinomycetota</taxon>
        <taxon>Actinomycetes</taxon>
        <taxon>Streptosporangiales</taxon>
        <taxon>Nocardiopsidaceae</taxon>
        <taxon>Streptomonospora</taxon>
    </lineage>
</organism>
<keyword evidence="5" id="KW-1185">Reference proteome</keyword>
<dbReference type="RefSeq" id="WP_311543078.1">
    <property type="nucleotide sequence ID" value="NZ_JAVREK010000001.1"/>
</dbReference>
<feature type="transmembrane region" description="Helical" evidence="2">
    <location>
        <begin position="55"/>
        <end position="79"/>
    </location>
</feature>
<feature type="transmembrane region" description="Helical" evidence="2">
    <location>
        <begin position="217"/>
        <end position="238"/>
    </location>
</feature>
<feature type="transmembrane region" description="Helical" evidence="2">
    <location>
        <begin position="129"/>
        <end position="151"/>
    </location>
</feature>
<keyword evidence="2" id="KW-0472">Membrane</keyword>
<evidence type="ECO:0000313" key="4">
    <source>
        <dbReference type="EMBL" id="MDT0300659.1"/>
    </source>
</evidence>
<feature type="transmembrane region" description="Helical" evidence="2">
    <location>
        <begin position="91"/>
        <end position="117"/>
    </location>
</feature>
<feature type="transmembrane region" description="Helical" evidence="2">
    <location>
        <begin position="158"/>
        <end position="176"/>
    </location>
</feature>
<feature type="region of interest" description="Disordered" evidence="1">
    <location>
        <begin position="1"/>
        <end position="21"/>
    </location>
</feature>
<dbReference type="PANTHER" id="PTHR36435">
    <property type="entry name" value="SLR1288 PROTEIN"/>
    <property type="match status" value="1"/>
</dbReference>
<accession>A0ABU2KN12</accession>
<keyword evidence="2" id="KW-0812">Transmembrane</keyword>
<feature type="domain" description="CAAX prenyl protease 2/Lysostaphin resistance protein A-like" evidence="3">
    <location>
        <begin position="141"/>
        <end position="226"/>
    </location>
</feature>
<reference evidence="5" key="1">
    <citation type="submission" date="2023-07" db="EMBL/GenBank/DDBJ databases">
        <title>30 novel species of actinomycetes from the DSMZ collection.</title>
        <authorList>
            <person name="Nouioui I."/>
        </authorList>
    </citation>
    <scope>NUCLEOTIDE SEQUENCE [LARGE SCALE GENOMIC DNA]</scope>
    <source>
        <strain evidence="5">DSM 45055</strain>
    </source>
</reference>
<dbReference type="InterPro" id="IPR003675">
    <property type="entry name" value="Rce1/LyrA-like_dom"/>
</dbReference>
<feature type="transmembrane region" description="Helical" evidence="2">
    <location>
        <begin position="182"/>
        <end position="205"/>
    </location>
</feature>
<protein>
    <submittedName>
        <fullName evidence="4">Type II CAAX endopeptidase family protein</fullName>
    </submittedName>
</protein>
<evidence type="ECO:0000259" key="3">
    <source>
        <dbReference type="Pfam" id="PF02517"/>
    </source>
</evidence>
<dbReference type="InterPro" id="IPR052710">
    <property type="entry name" value="CAAX_protease"/>
</dbReference>
<dbReference type="EMBL" id="JAVREK010000001">
    <property type="protein sequence ID" value="MDT0300659.1"/>
    <property type="molecule type" value="Genomic_DNA"/>
</dbReference>